<name>A0A368P3S1_9FLAO</name>
<evidence type="ECO:0000256" key="2">
    <source>
        <dbReference type="ARBA" id="ARBA00012737"/>
    </source>
</evidence>
<accession>A0A368P3S1</accession>
<protein>
    <recommendedName>
        <fullName evidence="2">asparagine synthase (glutamine-hydrolyzing)</fullName>
        <ecNumber evidence="2">6.3.5.4</ecNumber>
    </recommendedName>
</protein>
<dbReference type="OrthoDB" id="693367at2"/>
<dbReference type="EMBL" id="QPIG01000003">
    <property type="protein sequence ID" value="RCU57103.1"/>
    <property type="molecule type" value="Genomic_DNA"/>
</dbReference>
<feature type="domain" description="Asparagine synthetase" evidence="4">
    <location>
        <begin position="98"/>
        <end position="178"/>
    </location>
</feature>
<dbReference type="Pfam" id="PF00733">
    <property type="entry name" value="Asn_synthase"/>
    <property type="match status" value="1"/>
</dbReference>
<comment type="catalytic activity">
    <reaction evidence="3">
        <text>L-aspartate + L-glutamine + ATP + H2O = L-asparagine + L-glutamate + AMP + diphosphate + H(+)</text>
        <dbReference type="Rhea" id="RHEA:12228"/>
        <dbReference type="ChEBI" id="CHEBI:15377"/>
        <dbReference type="ChEBI" id="CHEBI:15378"/>
        <dbReference type="ChEBI" id="CHEBI:29985"/>
        <dbReference type="ChEBI" id="CHEBI:29991"/>
        <dbReference type="ChEBI" id="CHEBI:30616"/>
        <dbReference type="ChEBI" id="CHEBI:33019"/>
        <dbReference type="ChEBI" id="CHEBI:58048"/>
        <dbReference type="ChEBI" id="CHEBI:58359"/>
        <dbReference type="ChEBI" id="CHEBI:456215"/>
        <dbReference type="EC" id="6.3.5.4"/>
    </reaction>
</comment>
<dbReference type="GO" id="GO:0004066">
    <property type="term" value="F:asparagine synthase (glutamine-hydrolyzing) activity"/>
    <property type="evidence" value="ECO:0007669"/>
    <property type="project" value="UniProtKB-EC"/>
</dbReference>
<dbReference type="EC" id="6.3.5.4" evidence="2"/>
<evidence type="ECO:0000256" key="3">
    <source>
        <dbReference type="ARBA" id="ARBA00048741"/>
    </source>
</evidence>
<dbReference type="SUPFAM" id="SSF52402">
    <property type="entry name" value="Adenine nucleotide alpha hydrolases-like"/>
    <property type="match status" value="1"/>
</dbReference>
<sequence>MKTIKTPIIPSHQEFVKVQAPHEIDKKAICIFAATGFFLGTDTYWKDEKVLPPGTINTIDEEGYWVDSKPWFEWHYSPRNISFATALSEFTTLFESICKEQAQDQAVLLPLSGGLDSRTQAVAYSKLDNPVTAYSYSFKNGFAESGIAKKMAEVCNFDFKEFTIEPGYLWSHLEELASLNKCYSEFTHPRQMAVLDDFKQMEGVFSLGHWGDVFFDRGAAVGTTENTILEELYKKVIKKGGLELANALWEQWELEGSFEAYLKQRMEAMLDMIKIDNVSAKVRAFKSLSWAPRWTSVNLRVFEAAHPFQLPYYDDRMCAFICSIPEAYLADRKLQIAYIKQQSPALAKITWEAARPFNLYNYHHNRVPYNLPYRIVHKLQREIYGVLGKPYIQRNWELQFLGMENDKELQEHLFCENLDPFLPNTLLDSFYNGFKKKDAVNYSHPLSMLLTLAVWYKSRNHA</sequence>
<dbReference type="GO" id="GO:0006529">
    <property type="term" value="P:asparagine biosynthetic process"/>
    <property type="evidence" value="ECO:0007669"/>
    <property type="project" value="InterPro"/>
</dbReference>
<dbReference type="RefSeq" id="WP_113966749.1">
    <property type="nucleotide sequence ID" value="NZ_QNRP01000010.1"/>
</dbReference>
<evidence type="ECO:0000259" key="4">
    <source>
        <dbReference type="Pfam" id="PF00733"/>
    </source>
</evidence>
<dbReference type="Gene3D" id="3.40.50.620">
    <property type="entry name" value="HUPs"/>
    <property type="match status" value="1"/>
</dbReference>
<evidence type="ECO:0000313" key="6">
    <source>
        <dbReference type="Proteomes" id="UP000252249"/>
    </source>
</evidence>
<keyword evidence="6" id="KW-1185">Reference proteome</keyword>
<comment type="pathway">
    <text evidence="1">Amino-acid biosynthesis; L-asparagine biosynthesis; L-asparagine from L-aspartate (L-Gln route): step 1/1.</text>
</comment>
<dbReference type="PANTHER" id="PTHR43284:SF1">
    <property type="entry name" value="ASPARAGINE SYNTHETASE"/>
    <property type="match status" value="1"/>
</dbReference>
<dbReference type="InterPro" id="IPR014729">
    <property type="entry name" value="Rossmann-like_a/b/a_fold"/>
</dbReference>
<dbReference type="Proteomes" id="UP000252249">
    <property type="component" value="Unassembled WGS sequence"/>
</dbReference>
<reference evidence="5 6" key="1">
    <citation type="submission" date="2018-07" db="EMBL/GenBank/DDBJ databases">
        <title>Oceanihabitans testaceum sp. nov., isolated from marine sediment.</title>
        <authorList>
            <person name="Li C.-M."/>
        </authorList>
    </citation>
    <scope>NUCLEOTIDE SEQUENCE [LARGE SCALE GENOMIC DNA]</scope>
    <source>
        <strain evidence="5 6">S9-10</strain>
    </source>
</reference>
<gene>
    <name evidence="5" type="ORF">DU428_09165</name>
</gene>
<organism evidence="5 6">
    <name type="scientific">Oceanihabitans sediminis</name>
    <dbReference type="NCBI Taxonomy" id="1812012"/>
    <lineage>
        <taxon>Bacteria</taxon>
        <taxon>Pseudomonadati</taxon>
        <taxon>Bacteroidota</taxon>
        <taxon>Flavobacteriia</taxon>
        <taxon>Flavobacteriales</taxon>
        <taxon>Flavobacteriaceae</taxon>
        <taxon>Oceanihabitans</taxon>
    </lineage>
</organism>
<proteinExistence type="predicted"/>
<dbReference type="PANTHER" id="PTHR43284">
    <property type="entry name" value="ASPARAGINE SYNTHETASE (GLUTAMINE-HYDROLYZING)"/>
    <property type="match status" value="1"/>
</dbReference>
<dbReference type="AlphaFoldDB" id="A0A368P3S1"/>
<evidence type="ECO:0000313" key="5">
    <source>
        <dbReference type="EMBL" id="RCU57103.1"/>
    </source>
</evidence>
<evidence type="ECO:0000256" key="1">
    <source>
        <dbReference type="ARBA" id="ARBA00005187"/>
    </source>
</evidence>
<dbReference type="InterPro" id="IPR001962">
    <property type="entry name" value="Asn_synthase"/>
</dbReference>
<dbReference type="InterPro" id="IPR051786">
    <property type="entry name" value="ASN_synthetase/amidase"/>
</dbReference>
<comment type="caution">
    <text evidence="5">The sequence shown here is derived from an EMBL/GenBank/DDBJ whole genome shotgun (WGS) entry which is preliminary data.</text>
</comment>